<dbReference type="PANTHER" id="PTHR45614">
    <property type="entry name" value="MYB PROTEIN-RELATED"/>
    <property type="match status" value="1"/>
</dbReference>
<dbReference type="InterPro" id="IPR044750">
    <property type="entry name" value="C2_SRC2/BAP"/>
</dbReference>
<dbReference type="SMART" id="SM00239">
    <property type="entry name" value="C2"/>
    <property type="match status" value="1"/>
</dbReference>
<feature type="domain" description="Myb-like" evidence="7">
    <location>
        <begin position="108"/>
        <end position="159"/>
    </location>
</feature>
<evidence type="ECO:0000259" key="6">
    <source>
        <dbReference type="PROSITE" id="PS50004"/>
    </source>
</evidence>
<dbReference type="PANTHER" id="PTHR45614:SF232">
    <property type="entry name" value="TRANSCRIPTION FACTOR MYB3R-2"/>
    <property type="match status" value="1"/>
</dbReference>
<dbReference type="InterPro" id="IPR050560">
    <property type="entry name" value="MYB_TF"/>
</dbReference>
<evidence type="ECO:0000256" key="4">
    <source>
        <dbReference type="ARBA" id="ARBA00023242"/>
    </source>
</evidence>
<evidence type="ECO:0000256" key="1">
    <source>
        <dbReference type="ARBA" id="ARBA00004123"/>
    </source>
</evidence>
<keyword evidence="4" id="KW-0539">Nucleus</keyword>
<dbReference type="AlphaFoldDB" id="A0AAV6JDL7"/>
<dbReference type="CDD" id="cd00167">
    <property type="entry name" value="SANT"/>
    <property type="match status" value="2"/>
</dbReference>
<feature type="compositionally biased region" description="Basic and acidic residues" evidence="5">
    <location>
        <begin position="233"/>
        <end position="251"/>
    </location>
</feature>
<dbReference type="Pfam" id="PF00168">
    <property type="entry name" value="C2"/>
    <property type="match status" value="1"/>
</dbReference>
<dbReference type="SUPFAM" id="SSF46689">
    <property type="entry name" value="Homeodomain-like"/>
    <property type="match status" value="1"/>
</dbReference>
<dbReference type="PROSITE" id="PS51294">
    <property type="entry name" value="HTH_MYB"/>
    <property type="match status" value="2"/>
</dbReference>
<evidence type="ECO:0000313" key="10">
    <source>
        <dbReference type="Proteomes" id="UP000823749"/>
    </source>
</evidence>
<dbReference type="GO" id="GO:0000981">
    <property type="term" value="F:DNA-binding transcription factor activity, RNA polymerase II-specific"/>
    <property type="evidence" value="ECO:0007669"/>
    <property type="project" value="TreeGrafter"/>
</dbReference>
<evidence type="ECO:0000256" key="2">
    <source>
        <dbReference type="ARBA" id="ARBA00022737"/>
    </source>
</evidence>
<keyword evidence="10" id="KW-1185">Reference proteome</keyword>
<feature type="compositionally biased region" description="Polar residues" evidence="5">
    <location>
        <begin position="218"/>
        <end position="227"/>
    </location>
</feature>
<evidence type="ECO:0000259" key="7">
    <source>
        <dbReference type="PROSITE" id="PS50090"/>
    </source>
</evidence>
<dbReference type="SMART" id="SM00717">
    <property type="entry name" value="SANT"/>
    <property type="match status" value="2"/>
</dbReference>
<dbReference type="InterPro" id="IPR009057">
    <property type="entry name" value="Homeodomain-like_sf"/>
</dbReference>
<feature type="compositionally biased region" description="Polar residues" evidence="5">
    <location>
        <begin position="365"/>
        <end position="382"/>
    </location>
</feature>
<keyword evidence="2" id="KW-0677">Repeat</keyword>
<organism evidence="9 10">
    <name type="scientific">Rhododendron griersonianum</name>
    <dbReference type="NCBI Taxonomy" id="479676"/>
    <lineage>
        <taxon>Eukaryota</taxon>
        <taxon>Viridiplantae</taxon>
        <taxon>Streptophyta</taxon>
        <taxon>Embryophyta</taxon>
        <taxon>Tracheophyta</taxon>
        <taxon>Spermatophyta</taxon>
        <taxon>Magnoliopsida</taxon>
        <taxon>eudicotyledons</taxon>
        <taxon>Gunneridae</taxon>
        <taxon>Pentapetalae</taxon>
        <taxon>asterids</taxon>
        <taxon>Ericales</taxon>
        <taxon>Ericaceae</taxon>
        <taxon>Ericoideae</taxon>
        <taxon>Rhodoreae</taxon>
        <taxon>Rhododendron</taxon>
    </lineage>
</organism>
<accession>A0AAV6JDL7</accession>
<feature type="compositionally biased region" description="Polar residues" evidence="5">
    <location>
        <begin position="421"/>
        <end position="431"/>
    </location>
</feature>
<dbReference type="GO" id="GO:0005634">
    <property type="term" value="C:nucleus"/>
    <property type="evidence" value="ECO:0007669"/>
    <property type="project" value="UniProtKB-SubCell"/>
</dbReference>
<protein>
    <submittedName>
        <fullName evidence="9">Uncharacterized protein</fullName>
    </submittedName>
</protein>
<feature type="domain" description="HTH myb-type" evidence="8">
    <location>
        <begin position="164"/>
        <end position="214"/>
    </location>
</feature>
<dbReference type="InterPro" id="IPR000008">
    <property type="entry name" value="C2_dom"/>
</dbReference>
<evidence type="ECO:0000256" key="5">
    <source>
        <dbReference type="SAM" id="MobiDB-lite"/>
    </source>
</evidence>
<comment type="caution">
    <text evidence="9">The sequence shown here is derived from an EMBL/GenBank/DDBJ whole genome shotgun (WGS) entry which is preliminary data.</text>
</comment>
<dbReference type="FunFam" id="1.10.10.60:FF:000010">
    <property type="entry name" value="Transcriptional activator Myb isoform A"/>
    <property type="match status" value="1"/>
</dbReference>
<feature type="domain" description="C2" evidence="6">
    <location>
        <begin position="466"/>
        <end position="585"/>
    </location>
</feature>
<dbReference type="GO" id="GO:0006952">
    <property type="term" value="P:defense response"/>
    <property type="evidence" value="ECO:0007669"/>
    <property type="project" value="InterPro"/>
</dbReference>
<dbReference type="Pfam" id="PF13921">
    <property type="entry name" value="Myb_DNA-bind_6"/>
    <property type="match status" value="1"/>
</dbReference>
<dbReference type="SUPFAM" id="SSF49562">
    <property type="entry name" value="C2 domain (Calcium/lipid-binding domain, CaLB)"/>
    <property type="match status" value="1"/>
</dbReference>
<feature type="domain" description="HTH myb-type" evidence="8">
    <location>
        <begin position="108"/>
        <end position="163"/>
    </location>
</feature>
<dbReference type="InterPro" id="IPR017930">
    <property type="entry name" value="Myb_dom"/>
</dbReference>
<dbReference type="InterPro" id="IPR001005">
    <property type="entry name" value="SANT/Myb"/>
</dbReference>
<dbReference type="Gene3D" id="1.10.10.60">
    <property type="entry name" value="Homeodomain-like"/>
    <property type="match status" value="3"/>
</dbReference>
<dbReference type="EMBL" id="JACTNZ010000007">
    <property type="protein sequence ID" value="KAG5538462.1"/>
    <property type="molecule type" value="Genomic_DNA"/>
</dbReference>
<dbReference type="CDD" id="cd04051">
    <property type="entry name" value="C2_SRC2_like"/>
    <property type="match status" value="1"/>
</dbReference>
<dbReference type="GO" id="GO:0000978">
    <property type="term" value="F:RNA polymerase II cis-regulatory region sequence-specific DNA binding"/>
    <property type="evidence" value="ECO:0007669"/>
    <property type="project" value="TreeGrafter"/>
</dbReference>
<dbReference type="PROSITE" id="PS50090">
    <property type="entry name" value="MYB_LIKE"/>
    <property type="match status" value="2"/>
</dbReference>
<reference evidence="9" key="1">
    <citation type="submission" date="2020-08" db="EMBL/GenBank/DDBJ databases">
        <title>Plant Genome Project.</title>
        <authorList>
            <person name="Zhang R.-G."/>
        </authorList>
    </citation>
    <scope>NUCLEOTIDE SEQUENCE</scope>
    <source>
        <strain evidence="9">WSP0</strain>
        <tissue evidence="9">Leaf</tissue>
    </source>
</reference>
<comment type="subcellular location">
    <subcellularLocation>
        <location evidence="1">Nucleus</location>
    </subcellularLocation>
</comment>
<feature type="region of interest" description="Disordered" evidence="5">
    <location>
        <begin position="421"/>
        <end position="453"/>
    </location>
</feature>
<evidence type="ECO:0000256" key="3">
    <source>
        <dbReference type="ARBA" id="ARBA00023125"/>
    </source>
</evidence>
<sequence>MEVVKRSDAESSGIPTSDDNSDSADQKPVPIQGSFMLFYISRIGAINQLVNLVHYGYLVYVVNELSRVDDNDSSNKTILEGRLDRGRAECVPDRTDVQCLHRWQKVLNPDLVKGPWSKQEDELIIKLVEEKGIQKWSEIAKCLPGRIGKQCRERWYNHLNPEINKTPWTKEEELALVSTHREYGNQWAKIAKFLHGRTENAIKNHWNSSLKKKLELNSTTGIVSRNPESGVRGSKDPKPVGMRKEYEQVDSDVGRDTFRRLDSEGRENHFQSLKKGNCHAPRDCSNDSISPKNFRIPSSHSALDVAVPTGNCLDGGDSSLSVQNRKDSRAPMKTVGKSLGRLCYEPLEVEDLSIFMRTGKFPSTDSYIRLPSSNPVSYSTPKNTHERRKSDSPESVLRNAATSFKTMPSIIRKRGLKTCSAQGSNASFSDSRSQENRDSLDVSPSKIQKHGNDDAMKCVEKRLESAFDNVFDKLNRSDEGGDASALEVTVISGEGLRVDRRRPVKKNAFVIVRTNSQNSRSTPASDDTGGSSPAWNEKLVVEMPPHAWFLTVEVRCRAKSGDKVVGTARIPASDFVGGNVPANYLHFLSYRLRDGSGEPNGIINLSVRVKGAENGVGAAATCAAAASISRPWVGGAVVVGKVAGGVVTGVPVWMA</sequence>
<name>A0AAV6JDL7_9ERIC</name>
<gene>
    <name evidence="9" type="ORF">RHGRI_019138</name>
</gene>
<feature type="region of interest" description="Disordered" evidence="5">
    <location>
        <begin position="365"/>
        <end position="400"/>
    </location>
</feature>
<dbReference type="Gene3D" id="2.60.40.150">
    <property type="entry name" value="C2 domain"/>
    <property type="match status" value="1"/>
</dbReference>
<feature type="domain" description="Myb-like" evidence="7">
    <location>
        <begin position="160"/>
        <end position="210"/>
    </location>
</feature>
<feature type="region of interest" description="Disordered" evidence="5">
    <location>
        <begin position="218"/>
        <end position="251"/>
    </location>
</feature>
<dbReference type="PROSITE" id="PS50004">
    <property type="entry name" value="C2"/>
    <property type="match status" value="1"/>
</dbReference>
<feature type="region of interest" description="Disordered" evidence="5">
    <location>
        <begin position="1"/>
        <end position="26"/>
    </location>
</feature>
<evidence type="ECO:0000313" key="9">
    <source>
        <dbReference type="EMBL" id="KAG5538462.1"/>
    </source>
</evidence>
<proteinExistence type="predicted"/>
<evidence type="ECO:0000259" key="8">
    <source>
        <dbReference type="PROSITE" id="PS51294"/>
    </source>
</evidence>
<dbReference type="Proteomes" id="UP000823749">
    <property type="component" value="Chromosome 7"/>
</dbReference>
<dbReference type="InterPro" id="IPR035892">
    <property type="entry name" value="C2_domain_sf"/>
</dbReference>
<keyword evidence="3" id="KW-0238">DNA-binding</keyword>